<evidence type="ECO:0000256" key="1">
    <source>
        <dbReference type="SAM" id="Coils"/>
    </source>
</evidence>
<name>A0A9N8DCF7_9STRA</name>
<dbReference type="EMBL" id="CAICTM010000015">
    <property type="protein sequence ID" value="CAB9497164.1"/>
    <property type="molecule type" value="Genomic_DNA"/>
</dbReference>
<feature type="region of interest" description="Disordered" evidence="2">
    <location>
        <begin position="1"/>
        <end position="25"/>
    </location>
</feature>
<protein>
    <submittedName>
        <fullName evidence="3">Uncharacterized protein</fullName>
    </submittedName>
</protein>
<dbReference type="Proteomes" id="UP001153069">
    <property type="component" value="Unassembled WGS sequence"/>
</dbReference>
<feature type="compositionally biased region" description="Polar residues" evidence="2">
    <location>
        <begin position="1"/>
        <end position="16"/>
    </location>
</feature>
<proteinExistence type="predicted"/>
<evidence type="ECO:0000313" key="4">
    <source>
        <dbReference type="Proteomes" id="UP001153069"/>
    </source>
</evidence>
<keyword evidence="1" id="KW-0175">Coiled coil</keyword>
<gene>
    <name evidence="3" type="ORF">SEMRO_15_G011180.1</name>
</gene>
<evidence type="ECO:0000313" key="3">
    <source>
        <dbReference type="EMBL" id="CAB9497164.1"/>
    </source>
</evidence>
<reference evidence="3" key="1">
    <citation type="submission" date="2020-06" db="EMBL/GenBank/DDBJ databases">
        <authorList>
            <consortium name="Plant Systems Biology data submission"/>
        </authorList>
    </citation>
    <scope>NUCLEOTIDE SEQUENCE</scope>
    <source>
        <strain evidence="3">D6</strain>
    </source>
</reference>
<organism evidence="3 4">
    <name type="scientific">Seminavis robusta</name>
    <dbReference type="NCBI Taxonomy" id="568900"/>
    <lineage>
        <taxon>Eukaryota</taxon>
        <taxon>Sar</taxon>
        <taxon>Stramenopiles</taxon>
        <taxon>Ochrophyta</taxon>
        <taxon>Bacillariophyta</taxon>
        <taxon>Bacillariophyceae</taxon>
        <taxon>Bacillariophycidae</taxon>
        <taxon>Naviculales</taxon>
        <taxon>Naviculaceae</taxon>
        <taxon>Seminavis</taxon>
    </lineage>
</organism>
<accession>A0A9N8DCF7</accession>
<dbReference type="AlphaFoldDB" id="A0A9N8DCF7"/>
<comment type="caution">
    <text evidence="3">The sequence shown here is derived from an EMBL/GenBank/DDBJ whole genome shotgun (WGS) entry which is preliminary data.</text>
</comment>
<sequence length="296" mass="32784">MTPSPKFSVDSGSAQADRSGPLKSFNQSIKKLIRSGNKGSTSKGKAVFETESTRPLIVSRDDSTVVDAYYASIIRDDSWTAFSPLKKEKYARLVYKSNDGAPSSTTFKTSGTTVVVAAQDDIVIDYTPSKSHKTDQDDTFMDYTGTPSKNNKTGLVSSLLEEANAAKETRKDESASDFNEIDKKDDRIKTLVHDKWRLQLQLEDATEETMNVVEGCVDLVNEIDSLKDEKAILTIENMLLRHENAKLDKSLNDTEGRSVAGDINPYEKEECRSSISSGNEKNLFACLFPFCFPKAD</sequence>
<keyword evidence="4" id="KW-1185">Reference proteome</keyword>
<evidence type="ECO:0000256" key="2">
    <source>
        <dbReference type="SAM" id="MobiDB-lite"/>
    </source>
</evidence>
<feature type="coiled-coil region" evidence="1">
    <location>
        <begin position="216"/>
        <end position="243"/>
    </location>
</feature>